<keyword evidence="1" id="KW-0863">Zinc-finger</keyword>
<dbReference type="InterPro" id="IPR013083">
    <property type="entry name" value="Znf_RING/FYVE/PHD"/>
</dbReference>
<dbReference type="Gene3D" id="3.30.40.10">
    <property type="entry name" value="Zinc/RING finger domain, C3HC4 (zinc finger)"/>
    <property type="match status" value="1"/>
</dbReference>
<accession>A0AAG5DN00</accession>
<dbReference type="Proteomes" id="UP000075880">
    <property type="component" value="Unassembled WGS sequence"/>
</dbReference>
<organism evidence="3 4">
    <name type="scientific">Anopheles atroparvus</name>
    <name type="common">European mosquito</name>
    <dbReference type="NCBI Taxonomy" id="41427"/>
    <lineage>
        <taxon>Eukaryota</taxon>
        <taxon>Metazoa</taxon>
        <taxon>Ecdysozoa</taxon>
        <taxon>Arthropoda</taxon>
        <taxon>Hexapoda</taxon>
        <taxon>Insecta</taxon>
        <taxon>Pterygota</taxon>
        <taxon>Neoptera</taxon>
        <taxon>Endopterygota</taxon>
        <taxon>Diptera</taxon>
        <taxon>Nematocera</taxon>
        <taxon>Culicoidea</taxon>
        <taxon>Culicidae</taxon>
        <taxon>Anophelinae</taxon>
        <taxon>Anopheles</taxon>
    </lineage>
</organism>
<protein>
    <recommendedName>
        <fullName evidence="2">UBP-type domain-containing protein</fullName>
    </recommendedName>
</protein>
<dbReference type="SUPFAM" id="SSF57850">
    <property type="entry name" value="RING/U-box"/>
    <property type="match status" value="1"/>
</dbReference>
<evidence type="ECO:0000313" key="4">
    <source>
        <dbReference type="Proteomes" id="UP000075880"/>
    </source>
</evidence>
<dbReference type="PROSITE" id="PS50271">
    <property type="entry name" value="ZF_UBP"/>
    <property type="match status" value="1"/>
</dbReference>
<evidence type="ECO:0000313" key="3">
    <source>
        <dbReference type="EnsemblMetazoa" id="ENSAATROPP012094"/>
    </source>
</evidence>
<dbReference type="AlphaFoldDB" id="A0AAG5DN00"/>
<proteinExistence type="predicted"/>
<evidence type="ECO:0000256" key="1">
    <source>
        <dbReference type="PROSITE-ProRule" id="PRU00502"/>
    </source>
</evidence>
<feature type="domain" description="UBP-type" evidence="2">
    <location>
        <begin position="5"/>
        <end position="118"/>
    </location>
</feature>
<dbReference type="Pfam" id="PF02148">
    <property type="entry name" value="zf-UBP"/>
    <property type="match status" value="1"/>
</dbReference>
<keyword evidence="1" id="KW-0479">Metal-binding</keyword>
<keyword evidence="4" id="KW-1185">Reference proteome</keyword>
<name>A0AAG5DN00_ANOAO</name>
<dbReference type="EnsemblMetazoa" id="ENSAATROPT013304">
    <property type="protein sequence ID" value="ENSAATROPP012094"/>
    <property type="gene ID" value="ENSAATROPG010825"/>
</dbReference>
<dbReference type="InterPro" id="IPR001607">
    <property type="entry name" value="Znf_UBP"/>
</dbReference>
<evidence type="ECO:0000259" key="2">
    <source>
        <dbReference type="PROSITE" id="PS50271"/>
    </source>
</evidence>
<reference evidence="3" key="1">
    <citation type="submission" date="2024-04" db="UniProtKB">
        <authorList>
            <consortium name="EnsemblMetazoa"/>
        </authorList>
    </citation>
    <scope>IDENTIFICATION</scope>
    <source>
        <strain evidence="3">EBRO</strain>
    </source>
</reference>
<sequence length="326" mass="37577">MATNENCNHNQKVNFPAVRNRIEKSGFDKFCGMCALDPNAQKGSAGVLWLCLSCGSQLCDQDMKLHALLHHGVPRADVHALAMNTDTFDVRCYCCNVPVEPCVDTPLLEIVEYCLGKAFETRGSIKPPVRSSFRMRGICANPYSYINPELQCWARTPFLLTMMKERVTSKSSVDIPGGAVKFFDGQEIQLPTIENFPLRSSSLFEILYDVMNELISDDNCYVSGARLKDYFKSNFYCDYYKVVTYFIHVDDSDRSELEQLIARTFYGTRPSEEQLRKRKCITEFYREQLHYSSTAYCHTKVFRGTFVTKRYCSRHTRAEIKHISYW</sequence>
<dbReference type="GO" id="GO:0008270">
    <property type="term" value="F:zinc ion binding"/>
    <property type="evidence" value="ECO:0007669"/>
    <property type="project" value="UniProtKB-KW"/>
</dbReference>
<keyword evidence="1" id="KW-0862">Zinc</keyword>